<dbReference type="EMBL" id="JAPFFI010000024">
    <property type="protein sequence ID" value="KAJ6313369.1"/>
    <property type="molecule type" value="Genomic_DNA"/>
</dbReference>
<keyword evidence="2" id="KW-0677">Repeat</keyword>
<keyword evidence="1" id="KW-0433">Leucine-rich repeat</keyword>
<organism evidence="4 5">
    <name type="scientific">Salix suchowensis</name>
    <dbReference type="NCBI Taxonomy" id="1278906"/>
    <lineage>
        <taxon>Eukaryota</taxon>
        <taxon>Viridiplantae</taxon>
        <taxon>Streptophyta</taxon>
        <taxon>Embryophyta</taxon>
        <taxon>Tracheophyta</taxon>
        <taxon>Spermatophyta</taxon>
        <taxon>Magnoliopsida</taxon>
        <taxon>eudicotyledons</taxon>
        <taxon>Gunneridae</taxon>
        <taxon>Pentapetalae</taxon>
        <taxon>rosids</taxon>
        <taxon>fabids</taxon>
        <taxon>Malpighiales</taxon>
        <taxon>Salicaceae</taxon>
        <taxon>Saliceae</taxon>
        <taxon>Salix</taxon>
    </lineage>
</organism>
<dbReference type="Gene3D" id="3.80.10.10">
    <property type="entry name" value="Ribonuclease Inhibitor"/>
    <property type="match status" value="4"/>
</dbReference>
<evidence type="ECO:0000256" key="1">
    <source>
        <dbReference type="ARBA" id="ARBA00022614"/>
    </source>
</evidence>
<reference evidence="4" key="2">
    <citation type="journal article" date="2023" name="Int. J. Mol. Sci.">
        <title>De Novo Assembly and Annotation of 11 Diverse Shrub Willow (Salix) Genomes Reveals Novel Gene Organization in Sex-Linked Regions.</title>
        <authorList>
            <person name="Hyden B."/>
            <person name="Feng K."/>
            <person name="Yates T.B."/>
            <person name="Jawdy S."/>
            <person name="Cereghino C."/>
            <person name="Smart L.B."/>
            <person name="Muchero W."/>
        </authorList>
    </citation>
    <scope>NUCLEOTIDE SEQUENCE</scope>
    <source>
        <tissue evidence="4">Shoot tip</tissue>
    </source>
</reference>
<evidence type="ECO:0000256" key="3">
    <source>
        <dbReference type="SAM" id="MobiDB-lite"/>
    </source>
</evidence>
<feature type="region of interest" description="Disordered" evidence="3">
    <location>
        <begin position="1"/>
        <end position="21"/>
    </location>
</feature>
<dbReference type="InterPro" id="IPR032675">
    <property type="entry name" value="LRR_dom_sf"/>
</dbReference>
<accession>A0ABQ8ZZG9</accession>
<evidence type="ECO:0008006" key="6">
    <source>
        <dbReference type="Google" id="ProtNLM"/>
    </source>
</evidence>
<dbReference type="SUPFAM" id="SSF52058">
    <property type="entry name" value="L domain-like"/>
    <property type="match status" value="2"/>
</dbReference>
<dbReference type="PANTHER" id="PTHR46662:SF104">
    <property type="entry name" value="GPI-ANCHORED ADHESIN-LIKE PROTEIN PGA55-RELATED"/>
    <property type="match status" value="1"/>
</dbReference>
<keyword evidence="5" id="KW-1185">Reference proteome</keyword>
<reference evidence="4" key="1">
    <citation type="submission" date="2022-10" db="EMBL/GenBank/DDBJ databases">
        <authorList>
            <person name="Hyden B.L."/>
            <person name="Feng K."/>
            <person name="Yates T."/>
            <person name="Jawdy S."/>
            <person name="Smart L.B."/>
            <person name="Muchero W."/>
        </authorList>
    </citation>
    <scope>NUCLEOTIDE SEQUENCE</scope>
    <source>
        <tissue evidence="4">Shoot tip</tissue>
    </source>
</reference>
<evidence type="ECO:0000313" key="5">
    <source>
        <dbReference type="Proteomes" id="UP001141253"/>
    </source>
</evidence>
<dbReference type="Pfam" id="PF00560">
    <property type="entry name" value="LRR_1"/>
    <property type="match status" value="5"/>
</dbReference>
<dbReference type="SMART" id="SM00369">
    <property type="entry name" value="LRR_TYP"/>
    <property type="match status" value="8"/>
</dbReference>
<proteinExistence type="predicted"/>
<dbReference type="SMART" id="SM00365">
    <property type="entry name" value="LRR_SD22"/>
    <property type="match status" value="5"/>
</dbReference>
<evidence type="ECO:0000256" key="2">
    <source>
        <dbReference type="ARBA" id="ARBA00022737"/>
    </source>
</evidence>
<dbReference type="InterPro" id="IPR003591">
    <property type="entry name" value="Leu-rich_rpt_typical-subtyp"/>
</dbReference>
<dbReference type="PANTHER" id="PTHR46662">
    <property type="entry name" value="DI-GLUCOSE BINDING PROTEIN WITH LEUCINE-RICH REPEAT DOMAIN-CONTAINING PROTEIN"/>
    <property type="match status" value="1"/>
</dbReference>
<protein>
    <recommendedName>
        <fullName evidence="6">Leucine-rich repeat receptor-like protein kinase</fullName>
    </recommendedName>
</protein>
<dbReference type="InterPro" id="IPR001611">
    <property type="entry name" value="Leu-rich_rpt"/>
</dbReference>
<dbReference type="PRINTS" id="PR00019">
    <property type="entry name" value="LEURICHRPT"/>
</dbReference>
<evidence type="ECO:0000313" key="4">
    <source>
        <dbReference type="EMBL" id="KAJ6313369.1"/>
    </source>
</evidence>
<dbReference type="Pfam" id="PF13855">
    <property type="entry name" value="LRR_8"/>
    <property type="match status" value="2"/>
</dbReference>
<name>A0ABQ8ZZG9_9ROSI</name>
<sequence length="565" mass="62008">MAGCRVHHDSSWKGKAKCSPRMPSQWEGIACNEATGRVTEIRLPGFISTNDSVFQSQMRGLLSPSITLVSCLEIIDLGGLMGLAGRIPPSIGLRLPNLRKLYLYGNKLIGPVPDSIGKLSKLEELHLYENRLSGSLPSTLGDLRNLKQLLLYSNELAGMIPDSFTNLTNIVQIDLHSNILTGHIPERIGEMQVLEKLDLSKNLLTGKIPLSLANLNSISEMFLDSNHLEGEIPFPSSFGQLSSLSFLRLDDNHLTGRIPASFGNMISLQRVSLENNKFDGDDSLEFGQPFIFDRIISLWQSIIWPNTRISWIYFAGCGIQGEIPVFLQATPSPIQELDLSSNHLTGSLPAWLGLLTQLYKLNFSRNSLVSRIPVSVTNLQYLGVLDLHSNKLSGPINNVFRIGNAFSDGSLTYVDLSDNYFSTGVVQAGVGSQTGIQYLNLSHNFLEGRVATTIGRLKSLQTLDLSCNRLGFNLPEALANVSSLEKLRLQKNHFTGRIPSGFLKLTKLKELDLSDNLLAGEIPAGKPLTDFPQSSYSGNKGLCGKPLTPCKVRGLILVEEPQKPC</sequence>
<feature type="compositionally biased region" description="Basic and acidic residues" evidence="3">
    <location>
        <begin position="1"/>
        <end position="12"/>
    </location>
</feature>
<gene>
    <name evidence="4" type="ORF">OIU77_014803</name>
</gene>
<comment type="caution">
    <text evidence="4">The sequence shown here is derived from an EMBL/GenBank/DDBJ whole genome shotgun (WGS) entry which is preliminary data.</text>
</comment>
<dbReference type="Proteomes" id="UP001141253">
    <property type="component" value="Chromosome 10"/>
</dbReference>